<evidence type="ECO:0000313" key="10">
    <source>
        <dbReference type="Proteomes" id="UP000016648"/>
    </source>
</evidence>
<proteinExistence type="inferred from homology"/>
<dbReference type="Pfam" id="PF08281">
    <property type="entry name" value="Sigma70_r4_2"/>
    <property type="match status" value="1"/>
</dbReference>
<evidence type="ECO:0000259" key="7">
    <source>
        <dbReference type="Pfam" id="PF04542"/>
    </source>
</evidence>
<dbReference type="EMBL" id="AWEY01000003">
    <property type="protein sequence ID" value="ERK40561.1"/>
    <property type="molecule type" value="Genomic_DNA"/>
</dbReference>
<dbReference type="InterPro" id="IPR007627">
    <property type="entry name" value="RNA_pol_sigma70_r2"/>
</dbReference>
<dbReference type="InterPro" id="IPR013324">
    <property type="entry name" value="RNA_pol_sigma_r3/r4-like"/>
</dbReference>
<keyword evidence="10" id="KW-1185">Reference proteome</keyword>
<dbReference type="PATRIC" id="fig|1115809.3.peg.30"/>
<accession>U2P8V6</accession>
<feature type="compositionally biased region" description="Polar residues" evidence="6">
    <location>
        <begin position="81"/>
        <end position="91"/>
    </location>
</feature>
<feature type="domain" description="RNA polymerase sigma-70 region 2" evidence="7">
    <location>
        <begin position="14"/>
        <end position="75"/>
    </location>
</feature>
<reference evidence="9 10" key="1">
    <citation type="submission" date="2013-08" db="EMBL/GenBank/DDBJ databases">
        <authorList>
            <person name="Durkin A.S."/>
            <person name="Haft D.R."/>
            <person name="McCorrison J."/>
            <person name="Torralba M."/>
            <person name="Gillis M."/>
            <person name="Haft D.H."/>
            <person name="Methe B."/>
            <person name="Sutton G."/>
            <person name="Nelson K.E."/>
        </authorList>
    </citation>
    <scope>NUCLEOTIDE SEQUENCE [LARGE SCALE GENOMIC DNA]</scope>
    <source>
        <strain evidence="9 10">F0067</strain>
    </source>
</reference>
<keyword evidence="3" id="KW-0731">Sigma factor</keyword>
<dbReference type="SUPFAM" id="SSF88946">
    <property type="entry name" value="Sigma2 domain of RNA polymerase sigma factors"/>
    <property type="match status" value="1"/>
</dbReference>
<keyword evidence="2" id="KW-0805">Transcription regulation</keyword>
<evidence type="ECO:0000256" key="2">
    <source>
        <dbReference type="ARBA" id="ARBA00023015"/>
    </source>
</evidence>
<dbReference type="InterPro" id="IPR036388">
    <property type="entry name" value="WH-like_DNA-bd_sf"/>
</dbReference>
<dbReference type="GO" id="GO:0016987">
    <property type="term" value="F:sigma factor activity"/>
    <property type="evidence" value="ECO:0007669"/>
    <property type="project" value="UniProtKB-KW"/>
</dbReference>
<organism evidence="9 10">
    <name type="scientific">Segatella baroniae F0067</name>
    <dbReference type="NCBI Taxonomy" id="1115809"/>
    <lineage>
        <taxon>Bacteria</taxon>
        <taxon>Pseudomonadati</taxon>
        <taxon>Bacteroidota</taxon>
        <taxon>Bacteroidia</taxon>
        <taxon>Bacteroidales</taxon>
        <taxon>Prevotellaceae</taxon>
        <taxon>Segatella</taxon>
    </lineage>
</organism>
<dbReference type="AlphaFoldDB" id="U2P8V6"/>
<evidence type="ECO:0000256" key="5">
    <source>
        <dbReference type="ARBA" id="ARBA00023163"/>
    </source>
</evidence>
<keyword evidence="4" id="KW-0238">DNA-binding</keyword>
<comment type="similarity">
    <text evidence="1">Belongs to the sigma-70 factor family. ECF subfamily.</text>
</comment>
<sequence length="170" mass="20075">MKIISFQNDILPLKNQLYRLALRITMNGAEAEDIVQETMIKVWNKRDSWAEIDSIEAFCLTICRNMSLDSVRKHDNRNDTLGESGSEQPDNAFNPYEATNRNDRMDTVRRLIDRLPEKQRSCMQLRDFEGKPYKEIAQILEISEEQVKVNIFRARQTVRQRYQELDNYGL</sequence>
<dbReference type="Gene3D" id="1.10.10.10">
    <property type="entry name" value="Winged helix-like DNA-binding domain superfamily/Winged helix DNA-binding domain"/>
    <property type="match status" value="1"/>
</dbReference>
<dbReference type="Gene3D" id="1.10.1740.10">
    <property type="match status" value="1"/>
</dbReference>
<evidence type="ECO:0000256" key="4">
    <source>
        <dbReference type="ARBA" id="ARBA00023125"/>
    </source>
</evidence>
<evidence type="ECO:0000256" key="6">
    <source>
        <dbReference type="SAM" id="MobiDB-lite"/>
    </source>
</evidence>
<dbReference type="PANTHER" id="PTHR43133:SF8">
    <property type="entry name" value="RNA POLYMERASE SIGMA FACTOR HI_1459-RELATED"/>
    <property type="match status" value="1"/>
</dbReference>
<dbReference type="SUPFAM" id="SSF88659">
    <property type="entry name" value="Sigma3 and sigma4 domains of RNA polymerase sigma factors"/>
    <property type="match status" value="1"/>
</dbReference>
<dbReference type="GO" id="GO:0003677">
    <property type="term" value="F:DNA binding"/>
    <property type="evidence" value="ECO:0007669"/>
    <property type="project" value="UniProtKB-KW"/>
</dbReference>
<evidence type="ECO:0000259" key="8">
    <source>
        <dbReference type="Pfam" id="PF08281"/>
    </source>
</evidence>
<feature type="domain" description="RNA polymerase sigma factor 70 region 4 type 2" evidence="8">
    <location>
        <begin position="108"/>
        <end position="157"/>
    </location>
</feature>
<dbReference type="GO" id="GO:0006352">
    <property type="term" value="P:DNA-templated transcription initiation"/>
    <property type="evidence" value="ECO:0007669"/>
    <property type="project" value="InterPro"/>
</dbReference>
<feature type="region of interest" description="Disordered" evidence="6">
    <location>
        <begin position="73"/>
        <end position="100"/>
    </location>
</feature>
<evidence type="ECO:0000256" key="1">
    <source>
        <dbReference type="ARBA" id="ARBA00010641"/>
    </source>
</evidence>
<protein>
    <submittedName>
        <fullName evidence="9">Sigma-70, region 4</fullName>
    </submittedName>
</protein>
<evidence type="ECO:0000313" key="9">
    <source>
        <dbReference type="EMBL" id="ERK40561.1"/>
    </source>
</evidence>
<dbReference type="Proteomes" id="UP000016648">
    <property type="component" value="Unassembled WGS sequence"/>
</dbReference>
<dbReference type="NCBIfam" id="TIGR02937">
    <property type="entry name" value="sigma70-ECF"/>
    <property type="match status" value="1"/>
</dbReference>
<comment type="caution">
    <text evidence="9">The sequence shown here is derived from an EMBL/GenBank/DDBJ whole genome shotgun (WGS) entry which is preliminary data.</text>
</comment>
<dbReference type="CDD" id="cd06171">
    <property type="entry name" value="Sigma70_r4"/>
    <property type="match status" value="1"/>
</dbReference>
<dbReference type="InterPro" id="IPR013325">
    <property type="entry name" value="RNA_pol_sigma_r2"/>
</dbReference>
<dbReference type="Pfam" id="PF04542">
    <property type="entry name" value="Sigma70_r2"/>
    <property type="match status" value="1"/>
</dbReference>
<keyword evidence="5" id="KW-0804">Transcription</keyword>
<dbReference type="InterPro" id="IPR039425">
    <property type="entry name" value="RNA_pol_sigma-70-like"/>
</dbReference>
<evidence type="ECO:0000256" key="3">
    <source>
        <dbReference type="ARBA" id="ARBA00023082"/>
    </source>
</evidence>
<dbReference type="InterPro" id="IPR014284">
    <property type="entry name" value="RNA_pol_sigma-70_dom"/>
</dbReference>
<gene>
    <name evidence="9" type="ORF">HMPREF9135_2342</name>
</gene>
<dbReference type="PANTHER" id="PTHR43133">
    <property type="entry name" value="RNA POLYMERASE ECF-TYPE SIGMA FACTO"/>
    <property type="match status" value="1"/>
</dbReference>
<name>U2P8V6_9BACT</name>
<dbReference type="InterPro" id="IPR013249">
    <property type="entry name" value="RNA_pol_sigma70_r4_t2"/>
</dbReference>
<dbReference type="RefSeq" id="WP_021588445.1">
    <property type="nucleotide sequence ID" value="NZ_AWEY01000003.1"/>
</dbReference>